<accession>A0AAW0K092</accession>
<dbReference type="Pfam" id="PF14222">
    <property type="entry name" value="MOR2-PAG1_N"/>
    <property type="match status" value="1"/>
</dbReference>
<dbReference type="Proteomes" id="UP000237347">
    <property type="component" value="Unassembled WGS sequence"/>
</dbReference>
<dbReference type="EMBL" id="PKMF04000422">
    <property type="protein sequence ID" value="KAK7832563.1"/>
    <property type="molecule type" value="Genomic_DNA"/>
</dbReference>
<dbReference type="InterPro" id="IPR025614">
    <property type="entry name" value="Cell_morpho_N"/>
</dbReference>
<comment type="caution">
    <text evidence="2">The sequence shown here is derived from an EMBL/GenBank/DDBJ whole genome shotgun (WGS) entry which is preliminary data.</text>
</comment>
<sequence>MPCVHKVYSYCRVVSQVEYPSLVDLRGLLLDLVAQLLGALSRIRFSSVTERFFMELNTRRIDTSVARSETLSIINGMRYLKLGYECEMGATINVWFCISGVDHI</sequence>
<dbReference type="GO" id="GO:0030427">
    <property type="term" value="C:site of polarized growth"/>
    <property type="evidence" value="ECO:0007669"/>
    <property type="project" value="TreeGrafter"/>
</dbReference>
<keyword evidence="3" id="KW-1185">Reference proteome</keyword>
<proteinExistence type="predicted"/>
<dbReference type="AlphaFoldDB" id="A0AAW0K092"/>
<dbReference type="GO" id="GO:0005938">
    <property type="term" value="C:cell cortex"/>
    <property type="evidence" value="ECO:0007669"/>
    <property type="project" value="TreeGrafter"/>
</dbReference>
<evidence type="ECO:0000259" key="1">
    <source>
        <dbReference type="Pfam" id="PF14222"/>
    </source>
</evidence>
<dbReference type="PANTHER" id="PTHR12295">
    <property type="entry name" value="FURRY-RELATED"/>
    <property type="match status" value="1"/>
</dbReference>
<evidence type="ECO:0000313" key="2">
    <source>
        <dbReference type="EMBL" id="KAK7832563.1"/>
    </source>
</evidence>
<dbReference type="GO" id="GO:0000902">
    <property type="term" value="P:cell morphogenesis"/>
    <property type="evidence" value="ECO:0007669"/>
    <property type="project" value="InterPro"/>
</dbReference>
<dbReference type="InterPro" id="IPR039867">
    <property type="entry name" value="Furry/Tao3/Mor2"/>
</dbReference>
<feature type="domain" description="Cell morphogenesis protein N-terminal" evidence="1">
    <location>
        <begin position="23"/>
        <end position="83"/>
    </location>
</feature>
<gene>
    <name evidence="2" type="ORF">CFP56_026297</name>
</gene>
<reference evidence="2 3" key="1">
    <citation type="journal article" date="2018" name="Sci. Data">
        <title>The draft genome sequence of cork oak.</title>
        <authorList>
            <person name="Ramos A.M."/>
            <person name="Usie A."/>
            <person name="Barbosa P."/>
            <person name="Barros P.M."/>
            <person name="Capote T."/>
            <person name="Chaves I."/>
            <person name="Simoes F."/>
            <person name="Abreu I."/>
            <person name="Carrasquinho I."/>
            <person name="Faro C."/>
            <person name="Guimaraes J.B."/>
            <person name="Mendonca D."/>
            <person name="Nobrega F."/>
            <person name="Rodrigues L."/>
            <person name="Saibo N.J.M."/>
            <person name="Varela M.C."/>
            <person name="Egas C."/>
            <person name="Matos J."/>
            <person name="Miguel C.M."/>
            <person name="Oliveira M.M."/>
            <person name="Ricardo C.P."/>
            <person name="Goncalves S."/>
        </authorList>
    </citation>
    <scope>NUCLEOTIDE SEQUENCE [LARGE SCALE GENOMIC DNA]</scope>
    <source>
        <strain evidence="3">cv. HL8</strain>
    </source>
</reference>
<name>A0AAW0K092_QUESU</name>
<dbReference type="PANTHER" id="PTHR12295:SF30">
    <property type="entry name" value="PROTEIN FURRY"/>
    <property type="match status" value="1"/>
</dbReference>
<organism evidence="2 3">
    <name type="scientific">Quercus suber</name>
    <name type="common">Cork oak</name>
    <dbReference type="NCBI Taxonomy" id="58331"/>
    <lineage>
        <taxon>Eukaryota</taxon>
        <taxon>Viridiplantae</taxon>
        <taxon>Streptophyta</taxon>
        <taxon>Embryophyta</taxon>
        <taxon>Tracheophyta</taxon>
        <taxon>Spermatophyta</taxon>
        <taxon>Magnoliopsida</taxon>
        <taxon>eudicotyledons</taxon>
        <taxon>Gunneridae</taxon>
        <taxon>Pentapetalae</taxon>
        <taxon>rosids</taxon>
        <taxon>fabids</taxon>
        <taxon>Fagales</taxon>
        <taxon>Fagaceae</taxon>
        <taxon>Quercus</taxon>
    </lineage>
</organism>
<protein>
    <recommendedName>
        <fullName evidence="1">Cell morphogenesis protein N-terminal domain-containing protein</fullName>
    </recommendedName>
</protein>
<evidence type="ECO:0000313" key="3">
    <source>
        <dbReference type="Proteomes" id="UP000237347"/>
    </source>
</evidence>